<dbReference type="EMBL" id="SRMP02000001">
    <property type="protein sequence ID" value="MFN0290083.1"/>
    <property type="molecule type" value="Genomic_DNA"/>
</dbReference>
<dbReference type="GO" id="GO:0004519">
    <property type="term" value="F:endonuclease activity"/>
    <property type="evidence" value="ECO:0007669"/>
    <property type="project" value="UniProtKB-KW"/>
</dbReference>
<gene>
    <name evidence="3" type="ORF">E5L68_001695</name>
</gene>
<dbReference type="Pfam" id="PF03372">
    <property type="entry name" value="Exo_endo_phos"/>
    <property type="match status" value="1"/>
</dbReference>
<feature type="chain" id="PRO_5047425106" evidence="1">
    <location>
        <begin position="20"/>
        <end position="286"/>
    </location>
</feature>
<dbReference type="SUPFAM" id="SSF56219">
    <property type="entry name" value="DNase I-like"/>
    <property type="match status" value="1"/>
</dbReference>
<organism evidence="3 4">
    <name type="scientific">Pedobacter helvus</name>
    <dbReference type="NCBI Taxonomy" id="2563444"/>
    <lineage>
        <taxon>Bacteria</taxon>
        <taxon>Pseudomonadati</taxon>
        <taxon>Bacteroidota</taxon>
        <taxon>Sphingobacteriia</taxon>
        <taxon>Sphingobacteriales</taxon>
        <taxon>Sphingobacteriaceae</taxon>
        <taxon>Pedobacter</taxon>
    </lineage>
</organism>
<keyword evidence="3" id="KW-0255">Endonuclease</keyword>
<dbReference type="PANTHER" id="PTHR12121:SF36">
    <property type="entry name" value="ENDONUCLEASE_EXONUCLEASE_PHOSPHATASE DOMAIN-CONTAINING PROTEIN"/>
    <property type="match status" value="1"/>
</dbReference>
<evidence type="ECO:0000256" key="1">
    <source>
        <dbReference type="SAM" id="SignalP"/>
    </source>
</evidence>
<dbReference type="InterPro" id="IPR005135">
    <property type="entry name" value="Endo/exonuclease/phosphatase"/>
</dbReference>
<dbReference type="Proteomes" id="UP001517367">
    <property type="component" value="Unassembled WGS sequence"/>
</dbReference>
<evidence type="ECO:0000313" key="3">
    <source>
        <dbReference type="EMBL" id="MFN0290083.1"/>
    </source>
</evidence>
<accession>A0ABW9JEF6</accession>
<name>A0ABW9JEF6_9SPHI</name>
<dbReference type="Gene3D" id="3.60.10.10">
    <property type="entry name" value="Endonuclease/exonuclease/phosphatase"/>
    <property type="match status" value="1"/>
</dbReference>
<protein>
    <submittedName>
        <fullName evidence="3">Endonuclease/exonuclease/phosphatase family protein</fullName>
    </submittedName>
</protein>
<keyword evidence="3" id="KW-0540">Nuclease</keyword>
<comment type="caution">
    <text evidence="3">The sequence shown here is derived from an EMBL/GenBank/DDBJ whole genome shotgun (WGS) entry which is preliminary data.</text>
</comment>
<evidence type="ECO:0000259" key="2">
    <source>
        <dbReference type="Pfam" id="PF03372"/>
    </source>
</evidence>
<proteinExistence type="predicted"/>
<dbReference type="PANTHER" id="PTHR12121">
    <property type="entry name" value="CARBON CATABOLITE REPRESSOR PROTEIN 4"/>
    <property type="match status" value="1"/>
</dbReference>
<feature type="domain" description="Endonuclease/exonuclease/phosphatase" evidence="2">
    <location>
        <begin position="25"/>
        <end position="266"/>
    </location>
</feature>
<keyword evidence="4" id="KW-1185">Reference proteome</keyword>
<feature type="signal peptide" evidence="1">
    <location>
        <begin position="1"/>
        <end position="19"/>
    </location>
</feature>
<reference evidence="3 4" key="1">
    <citation type="submission" date="2024-12" db="EMBL/GenBank/DDBJ databases">
        <authorList>
            <person name="Hu S."/>
        </authorList>
    </citation>
    <scope>NUCLEOTIDE SEQUENCE [LARGE SCALE GENOMIC DNA]</scope>
    <source>
        <strain evidence="3 4">P-25</strain>
    </source>
</reference>
<keyword evidence="1" id="KW-0732">Signal</keyword>
<dbReference type="InterPro" id="IPR036691">
    <property type="entry name" value="Endo/exonu/phosph_ase_sf"/>
</dbReference>
<sequence length="286" mass="32911">MKKYFVLCTLTLCSLVSFAQSFKLATYNLRYNNPKDTGNLWVDRKEIMADLIKKHDFDIFSTQEGKPKQLRDLIEKMPNYSWSGIDKEGNGTDEFCAIFYKKNRFELIDNGHFWLSETPEVPTKGWDAKYKRVCSWVFLKDQKTQQQFYVFDTHFDHKGMLAQTNSAKLIISKIAALQQKHPVILCGDFNFDRTNSNYKVLAKSIVLKDAFKIAKRVKSRAGSYNGFDINSNPESPIDHIFVSGPIEVLKYAIIKDNYSGKLPSDHYPVLAEMNLSNDKAAKTKNN</sequence>
<dbReference type="InterPro" id="IPR050410">
    <property type="entry name" value="CCR4/nocturin_mRNA_transcr"/>
</dbReference>
<dbReference type="CDD" id="cd09083">
    <property type="entry name" value="EEP-1"/>
    <property type="match status" value="1"/>
</dbReference>
<keyword evidence="3" id="KW-0378">Hydrolase</keyword>
<evidence type="ECO:0000313" key="4">
    <source>
        <dbReference type="Proteomes" id="UP001517367"/>
    </source>
</evidence>